<evidence type="ECO:0000256" key="1">
    <source>
        <dbReference type="ARBA" id="ARBA00022741"/>
    </source>
</evidence>
<proteinExistence type="inferred from homology"/>
<evidence type="ECO:0000313" key="5">
    <source>
        <dbReference type="Proteomes" id="UP001470230"/>
    </source>
</evidence>
<dbReference type="InterPro" id="IPR027417">
    <property type="entry name" value="P-loop_NTPase"/>
</dbReference>
<dbReference type="PANTHER" id="PTHR11711">
    <property type="entry name" value="ADP RIBOSYLATION FACTOR-RELATED"/>
    <property type="match status" value="1"/>
</dbReference>
<dbReference type="Pfam" id="PF00025">
    <property type="entry name" value="Arf"/>
    <property type="match status" value="1"/>
</dbReference>
<evidence type="ECO:0008006" key="6">
    <source>
        <dbReference type="Google" id="ProtNLM"/>
    </source>
</evidence>
<keyword evidence="2 3" id="KW-0342">GTP-binding</keyword>
<dbReference type="NCBIfam" id="TIGR00231">
    <property type="entry name" value="small_GTP"/>
    <property type="match status" value="1"/>
</dbReference>
<sequence>MNDFNLEMPDMDKDFEKLLTDMMSGKKEDEPIPEIPDDYSLVLLMGLDESGKTSLINKLVYDELFKPMPTDLTEHTKYTYNNKNLFIRELGGRYRFRDSWPELFNDASALIWVVDMIDRGRVVESREELEKVLSHPSIEKIPVLVIFNKIDSRIKMTHEKCDELMQISKLFENRKYKVIETCNLTCENMNDGIQWIIDNIEPKEKTESHQE</sequence>
<dbReference type="SMART" id="SM00177">
    <property type="entry name" value="ARF"/>
    <property type="match status" value="1"/>
</dbReference>
<comment type="caution">
    <text evidence="4">The sequence shown here is derived from an EMBL/GenBank/DDBJ whole genome shotgun (WGS) entry which is preliminary data.</text>
</comment>
<dbReference type="InterPro" id="IPR005225">
    <property type="entry name" value="Small_GTP-bd"/>
</dbReference>
<organism evidence="4 5">
    <name type="scientific">Tritrichomonas musculus</name>
    <dbReference type="NCBI Taxonomy" id="1915356"/>
    <lineage>
        <taxon>Eukaryota</taxon>
        <taxon>Metamonada</taxon>
        <taxon>Parabasalia</taxon>
        <taxon>Tritrichomonadida</taxon>
        <taxon>Tritrichomonadidae</taxon>
        <taxon>Tritrichomonas</taxon>
    </lineage>
</organism>
<name>A0ABR2JX79_9EUKA</name>
<dbReference type="SMART" id="SM00178">
    <property type="entry name" value="SAR"/>
    <property type="match status" value="1"/>
</dbReference>
<dbReference type="EMBL" id="JAPFFF010000009">
    <property type="protein sequence ID" value="KAK8883056.1"/>
    <property type="molecule type" value="Genomic_DNA"/>
</dbReference>
<accession>A0ABR2JX79</accession>
<evidence type="ECO:0000256" key="3">
    <source>
        <dbReference type="RuleBase" id="RU003925"/>
    </source>
</evidence>
<dbReference type="SUPFAM" id="SSF52540">
    <property type="entry name" value="P-loop containing nucleoside triphosphate hydrolases"/>
    <property type="match status" value="1"/>
</dbReference>
<dbReference type="InterPro" id="IPR024156">
    <property type="entry name" value="Small_GTPase_ARF"/>
</dbReference>
<dbReference type="PROSITE" id="PS51417">
    <property type="entry name" value="ARF"/>
    <property type="match status" value="1"/>
</dbReference>
<evidence type="ECO:0000256" key="2">
    <source>
        <dbReference type="ARBA" id="ARBA00023134"/>
    </source>
</evidence>
<gene>
    <name evidence="4" type="ORF">M9Y10_045704</name>
</gene>
<comment type="similarity">
    <text evidence="3">Belongs to the small GTPase superfamily. Arf family.</text>
</comment>
<evidence type="ECO:0000313" key="4">
    <source>
        <dbReference type="EMBL" id="KAK8883056.1"/>
    </source>
</evidence>
<dbReference type="Proteomes" id="UP001470230">
    <property type="component" value="Unassembled WGS sequence"/>
</dbReference>
<protein>
    <recommendedName>
        <fullName evidence="6">ADP-ribosylation factor</fullName>
    </recommendedName>
</protein>
<dbReference type="Gene3D" id="3.40.50.300">
    <property type="entry name" value="P-loop containing nucleotide triphosphate hydrolases"/>
    <property type="match status" value="1"/>
</dbReference>
<reference evidence="4 5" key="1">
    <citation type="submission" date="2024-04" db="EMBL/GenBank/DDBJ databases">
        <title>Tritrichomonas musculus Genome.</title>
        <authorList>
            <person name="Alves-Ferreira E."/>
            <person name="Grigg M."/>
            <person name="Lorenzi H."/>
            <person name="Galac M."/>
        </authorList>
    </citation>
    <scope>NUCLEOTIDE SEQUENCE [LARGE SCALE GENOMIC DNA]</scope>
    <source>
        <strain evidence="4 5">EAF2021</strain>
    </source>
</reference>
<keyword evidence="5" id="KW-1185">Reference proteome</keyword>
<keyword evidence="1 3" id="KW-0547">Nucleotide-binding</keyword>
<dbReference type="PRINTS" id="PR00328">
    <property type="entry name" value="SAR1GTPBP"/>
</dbReference>
<dbReference type="InterPro" id="IPR006689">
    <property type="entry name" value="Small_GTPase_ARF/SAR"/>
</dbReference>